<dbReference type="HOGENOM" id="CLU_005350_1_0_1"/>
<proteinExistence type="predicted"/>
<protein>
    <recommendedName>
        <fullName evidence="3">Growth hormone-regulated TBC protein 1</fullName>
    </recommendedName>
</protein>
<dbReference type="Gene3D" id="1.10.8.270">
    <property type="entry name" value="putative rabgap domain of human tbc1 domain family member 14 like domains"/>
    <property type="match status" value="1"/>
</dbReference>
<dbReference type="KEGG" id="phu:Phum_PHUM074980"/>
<dbReference type="FunFam" id="1.10.472.80:FF:000029">
    <property type="entry name" value="Growth hormone-regulated TBC protein 1"/>
    <property type="match status" value="1"/>
</dbReference>
<dbReference type="OMA" id="DTMIQDS"/>
<dbReference type="EMBL" id="AAZO01000901">
    <property type="status" value="NOT_ANNOTATED_CDS"/>
    <property type="molecule type" value="Genomic_DNA"/>
</dbReference>
<dbReference type="PANTHER" id="PTHR47219">
    <property type="entry name" value="RAB GTPASE-ACTIVATING PROTEIN 1-LIKE"/>
    <property type="match status" value="1"/>
</dbReference>
<dbReference type="Pfam" id="PF00566">
    <property type="entry name" value="RabGAP-TBC"/>
    <property type="match status" value="1"/>
</dbReference>
<dbReference type="STRING" id="121224.E0VBX2"/>
<evidence type="ECO:0000313" key="7">
    <source>
        <dbReference type="Proteomes" id="UP000009046"/>
    </source>
</evidence>
<dbReference type="PROSITE" id="PS50086">
    <property type="entry name" value="TBC_RABGAP"/>
    <property type="match status" value="1"/>
</dbReference>
<reference evidence="5" key="2">
    <citation type="submission" date="2007-04" db="EMBL/GenBank/DDBJ databases">
        <title>The genome of the human body louse.</title>
        <authorList>
            <consortium name="The Human Body Louse Genome Consortium"/>
            <person name="Kirkness E."/>
            <person name="Walenz B."/>
            <person name="Hass B."/>
            <person name="Bruggner R."/>
            <person name="Strausberg R."/>
        </authorList>
    </citation>
    <scope>NUCLEOTIDE SEQUENCE</scope>
    <source>
        <strain evidence="5">USDA</strain>
    </source>
</reference>
<evidence type="ECO:0000259" key="4">
    <source>
        <dbReference type="PROSITE" id="PS50086"/>
    </source>
</evidence>
<reference evidence="6" key="3">
    <citation type="submission" date="2020-05" db="UniProtKB">
        <authorList>
            <consortium name="EnsemblMetazoa"/>
        </authorList>
    </citation>
    <scope>IDENTIFICATION</scope>
    <source>
        <strain evidence="6">USDA</strain>
    </source>
</reference>
<sequence length="345" mass="40491">MNKRNTMVTGNGLLPLILHNTDEYGFERPEDFNYQVYEEFMSSYLKILAHRSKKWSKLLNPNYVFKKNAKLKRYIRKGIPAEHRGFVWFMISGAHNLKKNMSDDFYYSLLKQDLNTEIVDAIKLDLHRTFPNNIFFKRPEFCQTQLFNILVAYAHHNPKIGYCQGLNYVAGLLLLVTKNEETTFWLLKTLIEQTLEDYYSPTMQGLLIDVEVLSEIIKMKEPEVHQHITNLGLPWLIICSKWFICLFVEILPIETVLRIWDCLFYEGSKIFFRVGIALIKLNRKQLIESKDFAEAANTFKSITNSKMVTNCHFFMNSVFKVSGSLSNSTLHKLRRKIRIEKFGSK</sequence>
<evidence type="ECO:0000313" key="6">
    <source>
        <dbReference type="EnsemblMetazoa" id="PHUM074980-PA"/>
    </source>
</evidence>
<dbReference type="CTD" id="8231277"/>
<organism>
    <name type="scientific">Pediculus humanus subsp. corporis</name>
    <name type="common">Body louse</name>
    <dbReference type="NCBI Taxonomy" id="121224"/>
    <lineage>
        <taxon>Eukaryota</taxon>
        <taxon>Metazoa</taxon>
        <taxon>Ecdysozoa</taxon>
        <taxon>Arthropoda</taxon>
        <taxon>Hexapoda</taxon>
        <taxon>Insecta</taxon>
        <taxon>Pterygota</taxon>
        <taxon>Neoptera</taxon>
        <taxon>Paraneoptera</taxon>
        <taxon>Psocodea</taxon>
        <taxon>Troctomorpha</taxon>
        <taxon>Phthiraptera</taxon>
        <taxon>Anoplura</taxon>
        <taxon>Pediculidae</taxon>
        <taxon>Pediculus</taxon>
    </lineage>
</organism>
<dbReference type="EnsemblMetazoa" id="PHUM074980-RA">
    <property type="protein sequence ID" value="PHUM074980-PA"/>
    <property type="gene ID" value="PHUM074980"/>
</dbReference>
<dbReference type="InterPro" id="IPR035969">
    <property type="entry name" value="Rab-GAP_TBC_sf"/>
</dbReference>
<evidence type="ECO:0000256" key="2">
    <source>
        <dbReference type="ARBA" id="ARBA00043879"/>
    </source>
</evidence>
<dbReference type="FunCoup" id="E0VBX2">
    <property type="interactions" value="144"/>
</dbReference>
<dbReference type="PANTHER" id="PTHR47219:SF10">
    <property type="entry name" value="GROWTH HORMONE-REGULATED TBC PROTEIN 1"/>
    <property type="match status" value="1"/>
</dbReference>
<dbReference type="VEuPathDB" id="VectorBase:PHUM074980"/>
<dbReference type="InterPro" id="IPR050302">
    <property type="entry name" value="Rab_GAP_TBC_domain"/>
</dbReference>
<accession>E0VBX2</accession>
<keyword evidence="7" id="KW-1185">Reference proteome</keyword>
<dbReference type="GO" id="GO:0031267">
    <property type="term" value="F:small GTPase binding"/>
    <property type="evidence" value="ECO:0007669"/>
    <property type="project" value="TreeGrafter"/>
</dbReference>
<evidence type="ECO:0000256" key="3">
    <source>
        <dbReference type="ARBA" id="ARBA00070878"/>
    </source>
</evidence>
<evidence type="ECO:0000313" key="5">
    <source>
        <dbReference type="EMBL" id="EEB10878.1"/>
    </source>
</evidence>
<dbReference type="SUPFAM" id="SSF47923">
    <property type="entry name" value="Ypt/Rab-GAP domain of gyp1p"/>
    <property type="match status" value="2"/>
</dbReference>
<dbReference type="SMART" id="SM00164">
    <property type="entry name" value="TBC"/>
    <property type="match status" value="1"/>
</dbReference>
<comment type="function">
    <text evidence="2">May act as a GTPase-activating protein for Rab family protein(s).</text>
</comment>
<name>E0VBX2_PEDHC</name>
<dbReference type="Gene3D" id="1.10.10.750">
    <property type="entry name" value="Ypt/Rab-GAP domain of gyp1p, domain 1"/>
    <property type="match status" value="1"/>
</dbReference>
<evidence type="ECO:0000256" key="1">
    <source>
        <dbReference type="ARBA" id="ARBA00022468"/>
    </source>
</evidence>
<dbReference type="EMBL" id="DS235044">
    <property type="protein sequence ID" value="EEB10878.1"/>
    <property type="molecule type" value="Genomic_DNA"/>
</dbReference>
<dbReference type="Gene3D" id="1.10.472.80">
    <property type="entry name" value="Ypt/Rab-GAP domain of gyp1p, domain 3"/>
    <property type="match status" value="1"/>
</dbReference>
<dbReference type="eggNOG" id="KOG2058">
    <property type="taxonomic scope" value="Eukaryota"/>
</dbReference>
<dbReference type="RefSeq" id="XP_002423616.1">
    <property type="nucleotide sequence ID" value="XM_002423571.1"/>
</dbReference>
<dbReference type="AlphaFoldDB" id="E0VBX2"/>
<dbReference type="FunFam" id="1.10.8.270:FF:000016">
    <property type="entry name" value="TBC1 domain family member 2A"/>
    <property type="match status" value="1"/>
</dbReference>
<dbReference type="GeneID" id="8231277"/>
<dbReference type="InterPro" id="IPR000195">
    <property type="entry name" value="Rab-GAP-TBC_dom"/>
</dbReference>
<dbReference type="InParanoid" id="E0VBX2"/>
<dbReference type="GO" id="GO:0005096">
    <property type="term" value="F:GTPase activator activity"/>
    <property type="evidence" value="ECO:0007669"/>
    <property type="project" value="UniProtKB-KW"/>
</dbReference>
<reference evidence="5" key="1">
    <citation type="submission" date="2007-04" db="EMBL/GenBank/DDBJ databases">
        <title>Annotation of Pediculus humanus corporis strain USDA.</title>
        <authorList>
            <person name="Kirkness E."/>
            <person name="Hannick L."/>
            <person name="Hass B."/>
            <person name="Bruggner R."/>
            <person name="Lawson D."/>
            <person name="Bidwell S."/>
            <person name="Joardar V."/>
            <person name="Caler E."/>
            <person name="Walenz B."/>
            <person name="Inman J."/>
            <person name="Schobel S."/>
            <person name="Galinsky K."/>
            <person name="Amedeo P."/>
            <person name="Strausberg R."/>
        </authorList>
    </citation>
    <scope>NUCLEOTIDE SEQUENCE</scope>
    <source>
        <strain evidence="5">USDA</strain>
    </source>
</reference>
<dbReference type="OrthoDB" id="294251at2759"/>
<feature type="domain" description="Rab-GAP TBC" evidence="4">
    <location>
        <begin position="78"/>
        <end position="267"/>
    </location>
</feature>
<keyword evidence="1" id="KW-0343">GTPase activation</keyword>
<dbReference type="Proteomes" id="UP000009046">
    <property type="component" value="Unassembled WGS sequence"/>
</dbReference>
<gene>
    <name evidence="6" type="primary">8231277</name>
    <name evidence="5" type="ORF">Phum_PHUM074980</name>
</gene>